<dbReference type="Proteomes" id="UP000060699">
    <property type="component" value="Chromosome"/>
</dbReference>
<protein>
    <submittedName>
        <fullName evidence="2">Uncharacterized protein</fullName>
    </submittedName>
</protein>
<gene>
    <name evidence="2" type="ORF">RD2015_2885</name>
</gene>
<dbReference type="Gene3D" id="1.25.40.10">
    <property type="entry name" value="Tetratricopeptide repeat domain"/>
    <property type="match status" value="1"/>
</dbReference>
<dbReference type="GO" id="GO:0006355">
    <property type="term" value="P:regulation of DNA-templated transcription"/>
    <property type="evidence" value="ECO:0007669"/>
    <property type="project" value="InterPro"/>
</dbReference>
<keyword evidence="1" id="KW-0238">DNA-binding</keyword>
<dbReference type="GO" id="GO:0000160">
    <property type="term" value="P:phosphorelay signal transduction system"/>
    <property type="evidence" value="ECO:0007669"/>
    <property type="project" value="InterPro"/>
</dbReference>
<accession>A0A0U3E2F1</accession>
<dbReference type="InterPro" id="IPR002182">
    <property type="entry name" value="NB-ARC"/>
</dbReference>
<dbReference type="SUPFAM" id="SSF52540">
    <property type="entry name" value="P-loop containing nucleoside triphosphate hydrolases"/>
    <property type="match status" value="1"/>
</dbReference>
<dbReference type="CDD" id="cd00383">
    <property type="entry name" value="trans_reg_C"/>
    <property type="match status" value="1"/>
</dbReference>
<dbReference type="SUPFAM" id="SSF48452">
    <property type="entry name" value="TPR-like"/>
    <property type="match status" value="1"/>
</dbReference>
<dbReference type="SMART" id="SM00862">
    <property type="entry name" value="Trans_reg_C"/>
    <property type="match status" value="1"/>
</dbReference>
<reference evidence="2 3" key="1">
    <citation type="submission" date="2015-12" db="EMBL/GenBank/DDBJ databases">
        <title>Complete genome of Roseateles depolymerans KCTC 42856.</title>
        <authorList>
            <person name="Kim K.M."/>
        </authorList>
    </citation>
    <scope>NUCLEOTIDE SEQUENCE [LARGE SCALE GENOMIC DNA]</scope>
    <source>
        <strain evidence="2 3">KCTC 42856</strain>
    </source>
</reference>
<dbReference type="GO" id="GO:0043531">
    <property type="term" value="F:ADP binding"/>
    <property type="evidence" value="ECO:0007669"/>
    <property type="project" value="InterPro"/>
</dbReference>
<dbReference type="Gene3D" id="3.40.50.300">
    <property type="entry name" value="P-loop containing nucleotide triphosphate hydrolases"/>
    <property type="match status" value="1"/>
</dbReference>
<dbReference type="PRINTS" id="PR00364">
    <property type="entry name" value="DISEASERSIST"/>
</dbReference>
<evidence type="ECO:0000256" key="1">
    <source>
        <dbReference type="ARBA" id="ARBA00023125"/>
    </source>
</evidence>
<dbReference type="SUPFAM" id="SSF46894">
    <property type="entry name" value="C-terminal effector domain of the bipartite response regulators"/>
    <property type="match status" value="1"/>
</dbReference>
<dbReference type="Pfam" id="PF00931">
    <property type="entry name" value="NB-ARC"/>
    <property type="match status" value="1"/>
</dbReference>
<dbReference type="InterPro" id="IPR001867">
    <property type="entry name" value="OmpR/PhoB-type_DNA-bd"/>
</dbReference>
<dbReference type="PROSITE" id="PS51755">
    <property type="entry name" value="OMPR_PHOB"/>
    <property type="match status" value="1"/>
</dbReference>
<dbReference type="PATRIC" id="fig|76731.3.peg.2951"/>
<sequence length="976" mass="106363" precursor="true">MKTWAVLCMLLAMLPSAAVPDGGGRGKSDVQTEQAFRFGEFQLLKQRRLLLENDRAVRLGSRALDLLTALLEHAGDIVSKEALMAYAWPTAVVEETSLRFHLSSLRKALGDGQQGRRFIANVSGRGYCFVAPVQRLQQASDTDAPTKNSAHNLPVRLTRIIGRSDLIQRMAHLLSERRFVTIAGPGGMGKSTLAMAVCEDVLPHYPDGVWFVDLSPLSDGALAVGALATALGISVDESDPMRRVGEFLKEKRLLIFLDNCEHLIDAAAALAENLLASGRQVHVLTTSREPLSACGEWLQRLPPLEVPARSNPSDPSVSSVPVTAAQALASSAVQLFVERATASQDSFELTDQDAPGVVDICRQLDGMPLAIELAAAHINAFGVSGLLAQMERRLPLGGQVRRAGPRRHQTLRALLDWSFDLLSTPDQRLLGRLAVFTGPFTMDAAMAVCADPQRRGPEILLGMESLASKSLVLVLPRAGEMHYRLLDTTRSYAMERLEAMGEQGTLRERQAHYLCEVMAQAERDWTVLGRAEWIATYSPFVDDVRAVLDWTFTTPEGALAAVRLTSLFFTMANALSFQSELQQRLEWAMERYSALGVQEPALEFRLCALTSLSLTLASGPNARADALLTRARALADQMAAPQQQVEAIHQLFSAAVYAGNSALARIHADALSERATRCTDVAVALAADRAQAHVSLLMGELAAARRLMERVMRYPMLQMPAGPPYPMSQSVSMRMLLARVLWLEGLAEQALDVAQQAQQLSASENTFSQGLVMSWAICPVALWTGDLQQARAAIERLKQDALRYDFALQGSYADEYERVLGHRSGAPVETSVAGDRAQGRGRVSVSGPLADFMATLGEAFLSDVAVARMESGQAPWCAPEVLRSLGERARAAGRDDEAVSFFERSLGMARQQGALAWELRAASSMARLFRDQGRPAQGKDLLRTVFERFTEGFETADLMAAARLLGELDPAARPHS</sequence>
<dbReference type="EMBL" id="CP013729">
    <property type="protein sequence ID" value="ALV07349.1"/>
    <property type="molecule type" value="Genomic_DNA"/>
</dbReference>
<dbReference type="PANTHER" id="PTHR47691:SF3">
    <property type="entry name" value="HTH-TYPE TRANSCRIPTIONAL REGULATOR RV0890C-RELATED"/>
    <property type="match status" value="1"/>
</dbReference>
<dbReference type="InterPro" id="IPR036388">
    <property type="entry name" value="WH-like_DNA-bd_sf"/>
</dbReference>
<dbReference type="InterPro" id="IPR016032">
    <property type="entry name" value="Sig_transdc_resp-reg_C-effctor"/>
</dbReference>
<name>A0A0U3E2F1_9BURK</name>
<organism evidence="2 3">
    <name type="scientific">Roseateles depolymerans</name>
    <dbReference type="NCBI Taxonomy" id="76731"/>
    <lineage>
        <taxon>Bacteria</taxon>
        <taxon>Pseudomonadati</taxon>
        <taxon>Pseudomonadota</taxon>
        <taxon>Betaproteobacteria</taxon>
        <taxon>Burkholderiales</taxon>
        <taxon>Sphaerotilaceae</taxon>
        <taxon>Roseateles</taxon>
    </lineage>
</organism>
<dbReference type="KEGG" id="rdp:RD2015_2885"/>
<dbReference type="PANTHER" id="PTHR47691">
    <property type="entry name" value="REGULATOR-RELATED"/>
    <property type="match status" value="1"/>
</dbReference>
<dbReference type="OrthoDB" id="9811542at2"/>
<dbReference type="Gene3D" id="1.10.10.10">
    <property type="entry name" value="Winged helix-like DNA-binding domain superfamily/Winged helix DNA-binding domain"/>
    <property type="match status" value="1"/>
</dbReference>
<dbReference type="InterPro" id="IPR027417">
    <property type="entry name" value="P-loop_NTPase"/>
</dbReference>
<keyword evidence="3" id="KW-1185">Reference proteome</keyword>
<dbReference type="InterPro" id="IPR011990">
    <property type="entry name" value="TPR-like_helical_dom_sf"/>
</dbReference>
<dbReference type="AlphaFoldDB" id="A0A0U3E2F1"/>
<evidence type="ECO:0000313" key="3">
    <source>
        <dbReference type="Proteomes" id="UP000060699"/>
    </source>
</evidence>
<dbReference type="STRING" id="76731.RD2015_2885"/>
<proteinExistence type="predicted"/>
<dbReference type="Pfam" id="PF00486">
    <property type="entry name" value="Trans_reg_C"/>
    <property type="match status" value="1"/>
</dbReference>
<evidence type="ECO:0000313" key="2">
    <source>
        <dbReference type="EMBL" id="ALV07349.1"/>
    </source>
</evidence>
<dbReference type="GO" id="GO:0003677">
    <property type="term" value="F:DNA binding"/>
    <property type="evidence" value="ECO:0007669"/>
    <property type="project" value="UniProtKB-UniRule"/>
</dbReference>